<evidence type="ECO:0000313" key="1">
    <source>
        <dbReference type="EMBL" id="OQB41266.1"/>
    </source>
</evidence>
<accession>A0A1V5ZMJ8</accession>
<comment type="caution">
    <text evidence="1">The sequence shown here is derived from an EMBL/GenBank/DDBJ whole genome shotgun (WGS) entry which is preliminary data.</text>
</comment>
<name>A0A1V5ZMJ8_9BACT</name>
<reference evidence="1" key="1">
    <citation type="submission" date="2017-02" db="EMBL/GenBank/DDBJ databases">
        <title>Delving into the versatile metabolic prowess of the omnipresent phylum Bacteroidetes.</title>
        <authorList>
            <person name="Nobu M.K."/>
            <person name="Mei R."/>
            <person name="Narihiro T."/>
            <person name="Kuroda K."/>
            <person name="Liu W.-T."/>
        </authorList>
    </citation>
    <scope>NUCLEOTIDE SEQUENCE</scope>
    <source>
        <strain evidence="1">ADurb.Bin160</strain>
    </source>
</reference>
<dbReference type="Proteomes" id="UP000485621">
    <property type="component" value="Unassembled WGS sequence"/>
</dbReference>
<dbReference type="EMBL" id="MWDB01000020">
    <property type="protein sequence ID" value="OQB41266.1"/>
    <property type="molecule type" value="Genomic_DNA"/>
</dbReference>
<sequence length="68" mass="7446">MPTMAEADMHGPLSRIALAKMISKYVLSEGLQEIDTNKKCDFPDVPDDLNKDYDDGVTKACQLGLMGV</sequence>
<organism evidence="1">
    <name type="scientific">candidate division CPR1 bacterium ADurb.Bin160</name>
    <dbReference type="NCBI Taxonomy" id="1852826"/>
    <lineage>
        <taxon>Bacteria</taxon>
        <taxon>candidate division CPR1</taxon>
    </lineage>
</organism>
<dbReference type="AlphaFoldDB" id="A0A1V5ZMJ8"/>
<proteinExistence type="predicted"/>
<protein>
    <submittedName>
        <fullName evidence="1">Uncharacterized protein</fullName>
    </submittedName>
</protein>
<gene>
    <name evidence="1" type="ORF">BWY04_00945</name>
</gene>